<comment type="pathway">
    <text evidence="2">Cofactor biosynthesis; ubiquinone biosynthesis.</text>
</comment>
<dbReference type="GO" id="GO:0016705">
    <property type="term" value="F:oxidoreductase activity, acting on paired donors, with incorporation or reduction of molecular oxygen"/>
    <property type="evidence" value="ECO:0007669"/>
    <property type="project" value="InterPro"/>
</dbReference>
<evidence type="ECO:0000259" key="8">
    <source>
        <dbReference type="Pfam" id="PF01494"/>
    </source>
</evidence>
<dbReference type="NCBIfam" id="TIGR01988">
    <property type="entry name" value="Ubi-OHases"/>
    <property type="match status" value="1"/>
</dbReference>
<evidence type="ECO:0000256" key="7">
    <source>
        <dbReference type="ARBA" id="ARBA00023033"/>
    </source>
</evidence>
<dbReference type="RefSeq" id="WP_147072097.1">
    <property type="nucleotide sequence ID" value="NZ_AP021884.1"/>
</dbReference>
<dbReference type="NCBIfam" id="NF005788">
    <property type="entry name" value="PRK07608.1-3"/>
    <property type="match status" value="1"/>
</dbReference>
<evidence type="ECO:0000313" key="9">
    <source>
        <dbReference type="EMBL" id="GEP30230.1"/>
    </source>
</evidence>
<dbReference type="UniPathway" id="UPA00232"/>
<name>A0A512L6W8_9PROT</name>
<dbReference type="GO" id="GO:0006744">
    <property type="term" value="P:ubiquinone biosynthetic process"/>
    <property type="evidence" value="ECO:0007669"/>
    <property type="project" value="UniProtKB-UniPathway"/>
</dbReference>
<dbReference type="EMBL" id="BKAD01000012">
    <property type="protein sequence ID" value="GEP30230.1"/>
    <property type="molecule type" value="Genomic_DNA"/>
</dbReference>
<dbReference type="Gene3D" id="3.50.50.60">
    <property type="entry name" value="FAD/NAD(P)-binding domain"/>
    <property type="match status" value="2"/>
</dbReference>
<dbReference type="GO" id="GO:0071949">
    <property type="term" value="F:FAD binding"/>
    <property type="evidence" value="ECO:0007669"/>
    <property type="project" value="InterPro"/>
</dbReference>
<gene>
    <name evidence="9" type="ORF">TPL01_13680</name>
</gene>
<keyword evidence="6" id="KW-0560">Oxidoreductase</keyword>
<comment type="cofactor">
    <cofactor evidence="1">
        <name>FAD</name>
        <dbReference type="ChEBI" id="CHEBI:57692"/>
    </cofactor>
</comment>
<dbReference type="SUPFAM" id="SSF51905">
    <property type="entry name" value="FAD/NAD(P)-binding domain"/>
    <property type="match status" value="1"/>
</dbReference>
<keyword evidence="4" id="KW-0285">Flavoprotein</keyword>
<comment type="caution">
    <text evidence="9">The sequence shown here is derived from an EMBL/GenBank/DDBJ whole genome shotgun (WGS) entry which is preliminary data.</text>
</comment>
<evidence type="ECO:0000256" key="2">
    <source>
        <dbReference type="ARBA" id="ARBA00004749"/>
    </source>
</evidence>
<keyword evidence="7" id="KW-0503">Monooxygenase</keyword>
<dbReference type="OrthoDB" id="9769565at2"/>
<proteinExistence type="inferred from homology"/>
<evidence type="ECO:0000256" key="1">
    <source>
        <dbReference type="ARBA" id="ARBA00001974"/>
    </source>
</evidence>
<accession>A0A512L6W8</accession>
<dbReference type="InterPro" id="IPR010971">
    <property type="entry name" value="UbiH/COQ6"/>
</dbReference>
<dbReference type="AlphaFoldDB" id="A0A512L6W8"/>
<keyword evidence="9" id="KW-0830">Ubiquinone</keyword>
<evidence type="ECO:0000256" key="4">
    <source>
        <dbReference type="ARBA" id="ARBA00022630"/>
    </source>
</evidence>
<dbReference type="PRINTS" id="PR00420">
    <property type="entry name" value="RNGMNOXGNASE"/>
</dbReference>
<evidence type="ECO:0000313" key="10">
    <source>
        <dbReference type="Proteomes" id="UP000321337"/>
    </source>
</evidence>
<dbReference type="GO" id="GO:0004497">
    <property type="term" value="F:monooxygenase activity"/>
    <property type="evidence" value="ECO:0007669"/>
    <property type="project" value="UniProtKB-KW"/>
</dbReference>
<dbReference type="Proteomes" id="UP000321337">
    <property type="component" value="Unassembled WGS sequence"/>
</dbReference>
<reference evidence="9 10" key="1">
    <citation type="submission" date="2019-07" db="EMBL/GenBank/DDBJ databases">
        <title>Whole genome shotgun sequence of Thiobacillus plumbophilus NBRC 107929.</title>
        <authorList>
            <person name="Hosoyama A."/>
            <person name="Uohara A."/>
            <person name="Ohji S."/>
            <person name="Ichikawa N."/>
        </authorList>
    </citation>
    <scope>NUCLEOTIDE SEQUENCE [LARGE SCALE GENOMIC DNA]</scope>
    <source>
        <strain evidence="9 10">NBRC 107929</strain>
    </source>
</reference>
<dbReference type="PANTHER" id="PTHR43876:SF7">
    <property type="entry name" value="UBIQUINONE BIOSYNTHESIS MONOOXYGENASE COQ6, MITOCHONDRIAL"/>
    <property type="match status" value="1"/>
</dbReference>
<sequence>MTATTFDVVVVGAGIVGAAFSAALKGSGLELALVEPHPPAVPTQDWDVRIYAISPGSARFLDELGVWQGLDAARIAPVYGMEISGDSGAQLVFDAYAAGLPQLAWIMEGNRIQHGLWAALQQQSNLTLFAGARCAELGWSASGARLALADGTVLHSKLIVAADGGHSWVRQQADVAVTRREYGQLGVVANFECSRPHAHIARQWFRADGVLAWLPLPGRRFSMVWSTDAAHAQTLLALPGAELAERVAQAGGHALGALGAPAVPAAFPLALSRVDTLVKPGLALLGDAAHGVHPLAGQGVNLGLRDARELAQVLRARGAASCGELPLLRRYERARKEDILTMQGVTDGLHTLFGSTHPGLTRLRNSGLDLTNRLGLVKNLLIRHALA</sequence>
<dbReference type="InterPro" id="IPR051205">
    <property type="entry name" value="UbiH/COQ6_monooxygenase"/>
</dbReference>
<dbReference type="InterPro" id="IPR002938">
    <property type="entry name" value="FAD-bd"/>
</dbReference>
<feature type="domain" description="FAD-binding" evidence="8">
    <location>
        <begin position="6"/>
        <end position="336"/>
    </location>
</feature>
<keyword evidence="5" id="KW-0274">FAD</keyword>
<evidence type="ECO:0000256" key="3">
    <source>
        <dbReference type="ARBA" id="ARBA00005349"/>
    </source>
</evidence>
<organism evidence="9 10">
    <name type="scientific">Sulfuriferula plumbiphila</name>
    <dbReference type="NCBI Taxonomy" id="171865"/>
    <lineage>
        <taxon>Bacteria</taxon>
        <taxon>Pseudomonadati</taxon>
        <taxon>Pseudomonadota</taxon>
        <taxon>Betaproteobacteria</taxon>
        <taxon>Nitrosomonadales</taxon>
        <taxon>Sulfuricellaceae</taxon>
        <taxon>Sulfuriferula</taxon>
    </lineage>
</organism>
<dbReference type="PROSITE" id="PS01304">
    <property type="entry name" value="UBIH"/>
    <property type="match status" value="1"/>
</dbReference>
<evidence type="ECO:0000256" key="5">
    <source>
        <dbReference type="ARBA" id="ARBA00022827"/>
    </source>
</evidence>
<keyword evidence="10" id="KW-1185">Reference proteome</keyword>
<protein>
    <submittedName>
        <fullName evidence="9">Ubiquinone biosynthesis hydroxylase</fullName>
    </submittedName>
</protein>
<comment type="similarity">
    <text evidence="3">Belongs to the UbiH/COQ6 family.</text>
</comment>
<evidence type="ECO:0000256" key="6">
    <source>
        <dbReference type="ARBA" id="ARBA00023002"/>
    </source>
</evidence>
<dbReference type="Pfam" id="PF01494">
    <property type="entry name" value="FAD_binding_3"/>
    <property type="match status" value="1"/>
</dbReference>
<dbReference type="InterPro" id="IPR036188">
    <property type="entry name" value="FAD/NAD-bd_sf"/>
</dbReference>
<dbReference type="PANTHER" id="PTHR43876">
    <property type="entry name" value="UBIQUINONE BIOSYNTHESIS MONOOXYGENASE COQ6, MITOCHONDRIAL"/>
    <property type="match status" value="1"/>
</dbReference>
<dbReference type="InterPro" id="IPR018168">
    <property type="entry name" value="Ubi_Hdrlase_CS"/>
</dbReference>